<comment type="caution">
    <text evidence="1">The sequence shown here is derived from an EMBL/GenBank/DDBJ whole genome shotgun (WGS) entry which is preliminary data.</text>
</comment>
<evidence type="ECO:0000313" key="2">
    <source>
        <dbReference type="Proteomes" id="UP001207468"/>
    </source>
</evidence>
<organism evidence="1 2">
    <name type="scientific">Russula earlei</name>
    <dbReference type="NCBI Taxonomy" id="71964"/>
    <lineage>
        <taxon>Eukaryota</taxon>
        <taxon>Fungi</taxon>
        <taxon>Dikarya</taxon>
        <taxon>Basidiomycota</taxon>
        <taxon>Agaricomycotina</taxon>
        <taxon>Agaricomycetes</taxon>
        <taxon>Russulales</taxon>
        <taxon>Russulaceae</taxon>
        <taxon>Russula</taxon>
    </lineage>
</organism>
<dbReference type="Proteomes" id="UP001207468">
    <property type="component" value="Unassembled WGS sequence"/>
</dbReference>
<evidence type="ECO:0000313" key="1">
    <source>
        <dbReference type="EMBL" id="KAI9455128.1"/>
    </source>
</evidence>
<sequence>MNEASVSKETESERRGAEGSEPSGKATMTASMCGGAELRLEDRREWSVGGETVPGRRVGNARGVDDGREYNDADEGGRLVAQGMDVDKGQRRARLGRTAMMSCRRSMCGGAELRLEDQREWGVGGEAGDVDGDRLEPLSQFPGTEWGTRGG</sequence>
<accession>A0ACC0U167</accession>
<dbReference type="EMBL" id="JAGFNK010000257">
    <property type="protein sequence ID" value="KAI9455128.1"/>
    <property type="molecule type" value="Genomic_DNA"/>
</dbReference>
<name>A0ACC0U167_9AGAM</name>
<keyword evidence="2" id="KW-1185">Reference proteome</keyword>
<protein>
    <submittedName>
        <fullName evidence="1">Uncharacterized protein</fullName>
    </submittedName>
</protein>
<gene>
    <name evidence="1" type="ORF">F5148DRAFT_1369901</name>
</gene>
<reference evidence="1" key="1">
    <citation type="submission" date="2021-03" db="EMBL/GenBank/DDBJ databases">
        <title>Evolutionary priming and transition to the ectomycorrhizal habit in an iconic lineage of mushroom-forming fungi: is preadaptation a requirement?</title>
        <authorList>
            <consortium name="DOE Joint Genome Institute"/>
            <person name="Looney B.P."/>
            <person name="Miyauchi S."/>
            <person name="Morin E."/>
            <person name="Drula E."/>
            <person name="Courty P.E."/>
            <person name="Chicoki N."/>
            <person name="Fauchery L."/>
            <person name="Kohler A."/>
            <person name="Kuo A."/>
            <person name="LaButti K."/>
            <person name="Pangilinan J."/>
            <person name="Lipzen A."/>
            <person name="Riley R."/>
            <person name="Andreopoulos W."/>
            <person name="He G."/>
            <person name="Johnson J."/>
            <person name="Barry K.W."/>
            <person name="Grigoriev I.V."/>
            <person name="Nagy L."/>
            <person name="Hibbett D."/>
            <person name="Henrissat B."/>
            <person name="Matheny P.B."/>
            <person name="Labbe J."/>
            <person name="Martin A.F."/>
        </authorList>
    </citation>
    <scope>NUCLEOTIDE SEQUENCE</scope>
    <source>
        <strain evidence="1">BPL698</strain>
    </source>
</reference>
<proteinExistence type="predicted"/>